<comment type="caution">
    <text evidence="7">The sequence shown here is derived from an EMBL/GenBank/DDBJ whole genome shotgun (WGS) entry which is preliminary data.</text>
</comment>
<dbReference type="PROSITE" id="PS51123">
    <property type="entry name" value="OMPA_2"/>
    <property type="match status" value="1"/>
</dbReference>
<dbReference type="InterPro" id="IPR050330">
    <property type="entry name" value="Bact_OuterMem_StrucFunc"/>
</dbReference>
<dbReference type="PATRIC" id="fig|405444.3.peg.1435"/>
<sequence length="322" mass="34318">MGAACNRTPAPSEATSPVADASASAEQAVAQETKATSNAFDISTVPVSTATLGGFPYIGLPDGYEALRPETNTFERVPFWTGDRLEWVEGQAYGALVQAKGDHPFSQLELNRNIQALVESLGGQRVFSGRIPAEGKEGIQASDAAVNRVDALGDIYNESAEVYVIHRADRDIWLHVAKNGNQAGVLIAETKPVAITAKALPADELKKSLDAAGKVAIQVQFETDQAAILPTSKPQLEQVISLLNENSALRLSINGHTDNTGSASHNLQLSQHRAAAVRDFIIAAGIDQKRLESSGFGDSQPVAQNTTDDGKARNRRVELVKI</sequence>
<feature type="region of interest" description="Disordered" evidence="5">
    <location>
        <begin position="1"/>
        <end position="20"/>
    </location>
</feature>
<dbReference type="CDD" id="cd07185">
    <property type="entry name" value="OmpA_C-like"/>
    <property type="match status" value="1"/>
</dbReference>
<dbReference type="EMBL" id="LDJI01000021">
    <property type="protein sequence ID" value="KRG63636.1"/>
    <property type="molecule type" value="Genomic_DNA"/>
</dbReference>
<dbReference type="PANTHER" id="PTHR30329">
    <property type="entry name" value="STATOR ELEMENT OF FLAGELLAR MOTOR COMPLEX"/>
    <property type="match status" value="1"/>
</dbReference>
<evidence type="ECO:0000256" key="3">
    <source>
        <dbReference type="ARBA" id="ARBA00023237"/>
    </source>
</evidence>
<keyword evidence="7" id="KW-0282">Flagellum</keyword>
<evidence type="ECO:0000313" key="7">
    <source>
        <dbReference type="EMBL" id="KRG63636.1"/>
    </source>
</evidence>
<dbReference type="PRINTS" id="PR01021">
    <property type="entry name" value="OMPADOMAIN"/>
</dbReference>
<feature type="domain" description="OmpA-like" evidence="6">
    <location>
        <begin position="208"/>
        <end position="322"/>
    </location>
</feature>
<keyword evidence="8" id="KW-1185">Reference proteome</keyword>
<dbReference type="InterPro" id="IPR006664">
    <property type="entry name" value="OMP_bac"/>
</dbReference>
<keyword evidence="2 4" id="KW-0472">Membrane</keyword>
<dbReference type="Proteomes" id="UP000050864">
    <property type="component" value="Unassembled WGS sequence"/>
</dbReference>
<organism evidence="7 8">
    <name type="scientific">Stenotrophomonas humi</name>
    <dbReference type="NCBI Taxonomy" id="405444"/>
    <lineage>
        <taxon>Bacteria</taxon>
        <taxon>Pseudomonadati</taxon>
        <taxon>Pseudomonadota</taxon>
        <taxon>Gammaproteobacteria</taxon>
        <taxon>Lysobacterales</taxon>
        <taxon>Lysobacteraceae</taxon>
        <taxon>Stenotrophomonas</taxon>
    </lineage>
</organism>
<gene>
    <name evidence="7" type="ORF">ABB26_11720</name>
</gene>
<evidence type="ECO:0000259" key="6">
    <source>
        <dbReference type="PROSITE" id="PS51123"/>
    </source>
</evidence>
<dbReference type="Pfam" id="PF00691">
    <property type="entry name" value="OmpA"/>
    <property type="match status" value="1"/>
</dbReference>
<proteinExistence type="predicted"/>
<dbReference type="Gene3D" id="3.30.1330.60">
    <property type="entry name" value="OmpA-like domain"/>
    <property type="match status" value="1"/>
</dbReference>
<dbReference type="PANTHER" id="PTHR30329:SF21">
    <property type="entry name" value="LIPOPROTEIN YIAD-RELATED"/>
    <property type="match status" value="1"/>
</dbReference>
<dbReference type="InterPro" id="IPR006665">
    <property type="entry name" value="OmpA-like"/>
</dbReference>
<keyword evidence="3" id="KW-0998">Cell outer membrane</keyword>
<evidence type="ECO:0000256" key="2">
    <source>
        <dbReference type="ARBA" id="ARBA00023136"/>
    </source>
</evidence>
<dbReference type="GO" id="GO:0009279">
    <property type="term" value="C:cell outer membrane"/>
    <property type="evidence" value="ECO:0007669"/>
    <property type="project" value="UniProtKB-SubCell"/>
</dbReference>
<dbReference type="STRING" id="405444.ABB26_11720"/>
<evidence type="ECO:0000256" key="1">
    <source>
        <dbReference type="ARBA" id="ARBA00004442"/>
    </source>
</evidence>
<comment type="subcellular location">
    <subcellularLocation>
        <location evidence="1">Cell outer membrane</location>
    </subcellularLocation>
</comment>
<evidence type="ECO:0000256" key="4">
    <source>
        <dbReference type="PROSITE-ProRule" id="PRU00473"/>
    </source>
</evidence>
<dbReference type="InterPro" id="IPR036737">
    <property type="entry name" value="OmpA-like_sf"/>
</dbReference>
<name>A0A0R0CCK0_9GAMM</name>
<keyword evidence="7" id="KW-0966">Cell projection</keyword>
<evidence type="ECO:0000313" key="8">
    <source>
        <dbReference type="Proteomes" id="UP000050864"/>
    </source>
</evidence>
<dbReference type="AlphaFoldDB" id="A0A0R0CCK0"/>
<dbReference type="SUPFAM" id="SSF103088">
    <property type="entry name" value="OmpA-like"/>
    <property type="match status" value="1"/>
</dbReference>
<protein>
    <submittedName>
        <fullName evidence="7">Flagellar motor protein MotB</fullName>
    </submittedName>
</protein>
<keyword evidence="7" id="KW-0969">Cilium</keyword>
<evidence type="ECO:0000256" key="5">
    <source>
        <dbReference type="SAM" id="MobiDB-lite"/>
    </source>
</evidence>
<reference evidence="7 8" key="1">
    <citation type="submission" date="2015-05" db="EMBL/GenBank/DDBJ databases">
        <title>Genome sequencing and analysis of members of genus Stenotrophomonas.</title>
        <authorList>
            <person name="Patil P.P."/>
            <person name="Midha S."/>
            <person name="Patil P.B."/>
        </authorList>
    </citation>
    <scope>NUCLEOTIDE SEQUENCE [LARGE SCALE GENOMIC DNA]</scope>
    <source>
        <strain evidence="7 8">DSM 18929</strain>
    </source>
</reference>
<accession>A0A0R0CCK0</accession>